<evidence type="ECO:0000256" key="1">
    <source>
        <dbReference type="SAM" id="MobiDB-lite"/>
    </source>
</evidence>
<feature type="region of interest" description="Disordered" evidence="1">
    <location>
        <begin position="24"/>
        <end position="139"/>
    </location>
</feature>
<protein>
    <submittedName>
        <fullName evidence="2">Uncharacterized protein</fullName>
    </submittedName>
</protein>
<feature type="compositionally biased region" description="Polar residues" evidence="1">
    <location>
        <begin position="31"/>
        <end position="40"/>
    </location>
</feature>
<reference evidence="2 3" key="1">
    <citation type="journal article" date="2013" name="PLoS Genet.">
        <title>Comparative genome structure, secondary metabolite, and effector coding capacity across Cochliobolus pathogens.</title>
        <authorList>
            <person name="Condon B.J."/>
            <person name="Leng Y."/>
            <person name="Wu D."/>
            <person name="Bushley K.E."/>
            <person name="Ohm R.A."/>
            <person name="Otillar R."/>
            <person name="Martin J."/>
            <person name="Schackwitz W."/>
            <person name="Grimwood J."/>
            <person name="MohdZainudin N."/>
            <person name="Xue C."/>
            <person name="Wang R."/>
            <person name="Manning V.A."/>
            <person name="Dhillon B."/>
            <person name="Tu Z.J."/>
            <person name="Steffenson B.J."/>
            <person name="Salamov A."/>
            <person name="Sun H."/>
            <person name="Lowry S."/>
            <person name="LaButti K."/>
            <person name="Han J."/>
            <person name="Copeland A."/>
            <person name="Lindquist E."/>
            <person name="Barry K."/>
            <person name="Schmutz J."/>
            <person name="Baker S.E."/>
            <person name="Ciuffetti L.M."/>
            <person name="Grigoriev I.V."/>
            <person name="Zhong S."/>
            <person name="Turgeon B.G."/>
        </authorList>
    </citation>
    <scope>NUCLEOTIDE SEQUENCE [LARGE SCALE GENOMIC DNA]</scope>
    <source>
        <strain evidence="2 3">26-R-13</strain>
    </source>
</reference>
<dbReference type="HOGENOM" id="CLU_139259_0_0_1"/>
<evidence type="ECO:0000313" key="3">
    <source>
        <dbReference type="Proteomes" id="UP000053841"/>
    </source>
</evidence>
<accession>W6XRG5</accession>
<dbReference type="EMBL" id="KI964836">
    <property type="protein sequence ID" value="EUC28178.1"/>
    <property type="molecule type" value="Genomic_DNA"/>
</dbReference>
<feature type="compositionally biased region" description="Polar residues" evidence="1">
    <location>
        <begin position="123"/>
        <end position="139"/>
    </location>
</feature>
<dbReference type="RefSeq" id="XP_007717524.1">
    <property type="nucleotide sequence ID" value="XM_007719334.1"/>
</dbReference>
<evidence type="ECO:0000313" key="2">
    <source>
        <dbReference type="EMBL" id="EUC28178.1"/>
    </source>
</evidence>
<organism evidence="2 3">
    <name type="scientific">Cochliobolus carbonum (strain 26-R-13)</name>
    <name type="common">Maize leaf spot fungus</name>
    <name type="synonym">Bipolaris zeicola</name>
    <dbReference type="NCBI Taxonomy" id="930089"/>
    <lineage>
        <taxon>Eukaryota</taxon>
        <taxon>Fungi</taxon>
        <taxon>Dikarya</taxon>
        <taxon>Ascomycota</taxon>
        <taxon>Pezizomycotina</taxon>
        <taxon>Dothideomycetes</taxon>
        <taxon>Pleosporomycetidae</taxon>
        <taxon>Pleosporales</taxon>
        <taxon>Pleosporineae</taxon>
        <taxon>Pleosporaceae</taxon>
        <taxon>Bipolaris</taxon>
    </lineage>
</organism>
<keyword evidence="3" id="KW-1185">Reference proteome</keyword>
<dbReference type="AlphaFoldDB" id="W6XRG5"/>
<gene>
    <name evidence="2" type="ORF">COCCADRAFT_9408</name>
</gene>
<name>W6XRG5_COCC2</name>
<proteinExistence type="predicted"/>
<feature type="compositionally biased region" description="Low complexity" evidence="1">
    <location>
        <begin position="64"/>
        <end position="73"/>
    </location>
</feature>
<dbReference type="OrthoDB" id="10476781at2759"/>
<sequence>MSVTHIIYYNCGHLRLIVSHKHDGDECPTNMPDTTTTPENCNRCMSPKSGSDSEGASPDMYFESDFSSISVSSGDATDSDYNGDDEDDDGSDDEGTDEGAHQSDEEMLSDNSNDVPALRLRNVNPTENCTNPWSDMSEL</sequence>
<dbReference type="GeneID" id="19153687"/>
<dbReference type="Proteomes" id="UP000053841">
    <property type="component" value="Unassembled WGS sequence"/>
</dbReference>
<feature type="compositionally biased region" description="Acidic residues" evidence="1">
    <location>
        <begin position="77"/>
        <end position="97"/>
    </location>
</feature>
<dbReference type="KEGG" id="bze:COCCADRAFT_9408"/>